<dbReference type="InParanoid" id="A0A0C3P9X4"/>
<dbReference type="EMBL" id="KN831971">
    <property type="protein sequence ID" value="KIO04344.1"/>
    <property type="molecule type" value="Genomic_DNA"/>
</dbReference>
<feature type="non-terminal residue" evidence="1">
    <location>
        <position position="1"/>
    </location>
</feature>
<organism evidence="1 2">
    <name type="scientific">Pisolithus tinctorius Marx 270</name>
    <dbReference type="NCBI Taxonomy" id="870435"/>
    <lineage>
        <taxon>Eukaryota</taxon>
        <taxon>Fungi</taxon>
        <taxon>Dikarya</taxon>
        <taxon>Basidiomycota</taxon>
        <taxon>Agaricomycotina</taxon>
        <taxon>Agaricomycetes</taxon>
        <taxon>Agaricomycetidae</taxon>
        <taxon>Boletales</taxon>
        <taxon>Sclerodermatineae</taxon>
        <taxon>Pisolithaceae</taxon>
        <taxon>Pisolithus</taxon>
    </lineage>
</organism>
<dbReference type="InterPro" id="IPR041078">
    <property type="entry name" value="Plavaka"/>
</dbReference>
<dbReference type="Pfam" id="PF18759">
    <property type="entry name" value="Plavaka"/>
    <property type="match status" value="1"/>
</dbReference>
<evidence type="ECO:0000313" key="2">
    <source>
        <dbReference type="Proteomes" id="UP000054217"/>
    </source>
</evidence>
<proteinExistence type="predicted"/>
<evidence type="ECO:0000313" key="1">
    <source>
        <dbReference type="EMBL" id="KIO04344.1"/>
    </source>
</evidence>
<accession>A0A0C3P9X4</accession>
<gene>
    <name evidence="1" type="ORF">M404DRAFT_143204</name>
</gene>
<reference evidence="1 2" key="1">
    <citation type="submission" date="2014-04" db="EMBL/GenBank/DDBJ databases">
        <authorList>
            <consortium name="DOE Joint Genome Institute"/>
            <person name="Kuo A."/>
            <person name="Kohler A."/>
            <person name="Costa M.D."/>
            <person name="Nagy L.G."/>
            <person name="Floudas D."/>
            <person name="Copeland A."/>
            <person name="Barry K.W."/>
            <person name="Cichocki N."/>
            <person name="Veneault-Fourrey C."/>
            <person name="LaButti K."/>
            <person name="Lindquist E.A."/>
            <person name="Lipzen A."/>
            <person name="Lundell T."/>
            <person name="Morin E."/>
            <person name="Murat C."/>
            <person name="Sun H."/>
            <person name="Tunlid A."/>
            <person name="Henrissat B."/>
            <person name="Grigoriev I.V."/>
            <person name="Hibbett D.S."/>
            <person name="Martin F."/>
            <person name="Nordberg H.P."/>
            <person name="Cantor M.N."/>
            <person name="Hua S.X."/>
        </authorList>
    </citation>
    <scope>NUCLEOTIDE SEQUENCE [LARGE SCALE GENOMIC DNA]</scope>
    <source>
        <strain evidence="1 2">Marx 270</strain>
    </source>
</reference>
<sequence length="353" mass="40532">EDEAPLFNIPGLFYCKPLEVLQSALCETSAEQFHLSPFHTYATDIDSHELPTQRIYSEIYNSDAMVKEHHRVREQSHATGCTLETVVAAIMFWLDSIHLANFGTASLWPIYMYLGNQSKYIQGRTTSFAAHHLAYIPKLPDTLQDFYYQVFNKAATSEILTLCQHEIMQAIWLLLLDDDFMHAYQFGLVVEFADGILRRVFPHIFTYSADYPEKVLLTCLKFLGGCPCPRCLIKKDEISMLGTKADRNLRSKRACVDNNRFWFVVKKVQEWLFVKGLNIASAAVKRLLMLESLVPTVNAFSTRLSQFGVNFFSMFVPDLLHKFKLGVWKATFTHLLHVLYAHGENAIQDLNKQ</sequence>
<dbReference type="OrthoDB" id="3208495at2759"/>
<dbReference type="Proteomes" id="UP000054217">
    <property type="component" value="Unassembled WGS sequence"/>
</dbReference>
<dbReference type="AlphaFoldDB" id="A0A0C3P9X4"/>
<dbReference type="STRING" id="870435.A0A0C3P9X4"/>
<dbReference type="HOGENOM" id="CLU_002498_2_0_1"/>
<protein>
    <submittedName>
        <fullName evidence="1">Uncharacterized protein</fullName>
    </submittedName>
</protein>
<reference evidence="2" key="2">
    <citation type="submission" date="2015-01" db="EMBL/GenBank/DDBJ databases">
        <title>Evolutionary Origins and Diversification of the Mycorrhizal Mutualists.</title>
        <authorList>
            <consortium name="DOE Joint Genome Institute"/>
            <consortium name="Mycorrhizal Genomics Consortium"/>
            <person name="Kohler A."/>
            <person name="Kuo A."/>
            <person name="Nagy L.G."/>
            <person name="Floudas D."/>
            <person name="Copeland A."/>
            <person name="Barry K.W."/>
            <person name="Cichocki N."/>
            <person name="Veneault-Fourrey C."/>
            <person name="LaButti K."/>
            <person name="Lindquist E.A."/>
            <person name="Lipzen A."/>
            <person name="Lundell T."/>
            <person name="Morin E."/>
            <person name="Murat C."/>
            <person name="Riley R."/>
            <person name="Ohm R."/>
            <person name="Sun H."/>
            <person name="Tunlid A."/>
            <person name="Henrissat B."/>
            <person name="Grigoriev I.V."/>
            <person name="Hibbett D.S."/>
            <person name="Martin F."/>
        </authorList>
    </citation>
    <scope>NUCLEOTIDE SEQUENCE [LARGE SCALE GENOMIC DNA]</scope>
    <source>
        <strain evidence="2">Marx 270</strain>
    </source>
</reference>
<keyword evidence="2" id="KW-1185">Reference proteome</keyword>
<name>A0A0C3P9X4_PISTI</name>